<dbReference type="EMBL" id="FRAC01000064">
    <property type="protein sequence ID" value="SHL82662.1"/>
    <property type="molecule type" value="Genomic_DNA"/>
</dbReference>
<protein>
    <submittedName>
        <fullName evidence="1">Immunity protein Imm1</fullName>
    </submittedName>
</protein>
<evidence type="ECO:0000313" key="1">
    <source>
        <dbReference type="EMBL" id="SHL82662.1"/>
    </source>
</evidence>
<dbReference type="Proteomes" id="UP000184386">
    <property type="component" value="Unassembled WGS sequence"/>
</dbReference>
<accession>A0A1M7DT53</accession>
<dbReference type="AlphaFoldDB" id="A0A1M7DT53"/>
<reference evidence="1 2" key="1">
    <citation type="submission" date="2016-11" db="EMBL/GenBank/DDBJ databases">
        <authorList>
            <person name="Jaros S."/>
            <person name="Januszkiewicz K."/>
            <person name="Wedrychowicz H."/>
        </authorList>
    </citation>
    <scope>NUCLEOTIDE SEQUENCE [LARGE SCALE GENOMIC DNA]</scope>
    <source>
        <strain evidence="1 2">DSM 15929</strain>
    </source>
</reference>
<gene>
    <name evidence="1" type="ORF">SAMN02745136_05775</name>
</gene>
<organism evidence="1 2">
    <name type="scientific">Anaerocolumna jejuensis DSM 15929</name>
    <dbReference type="NCBI Taxonomy" id="1121322"/>
    <lineage>
        <taxon>Bacteria</taxon>
        <taxon>Bacillati</taxon>
        <taxon>Bacillota</taxon>
        <taxon>Clostridia</taxon>
        <taxon>Lachnospirales</taxon>
        <taxon>Lachnospiraceae</taxon>
        <taxon>Anaerocolumna</taxon>
    </lineage>
</organism>
<keyword evidence="2" id="KW-1185">Reference proteome</keyword>
<dbReference type="OrthoDB" id="9005521at2"/>
<evidence type="ECO:0000313" key="2">
    <source>
        <dbReference type="Proteomes" id="UP000184386"/>
    </source>
</evidence>
<name>A0A1M7DT53_9FIRM</name>
<sequence>MYVKKAVYDEWENNVDIGGMIEDLTWDIAEKLIKSLDGSKCTQVILSNEIDDAFICIGGGNNGFYNVFITLDDNESFYDLINPSGRHDNILKLVTGGQLGDFEEDICVTIDKVLLASKTFCMVGKVEETLKWKYRS</sequence>
<dbReference type="RefSeq" id="WP_073280629.1">
    <property type="nucleotide sequence ID" value="NZ_FRAC01000064.1"/>
</dbReference>
<proteinExistence type="predicted"/>